<name>A0A2I1HB14_9GLOM</name>
<dbReference type="VEuPathDB" id="FungiDB:FUN_023192"/>
<proteinExistence type="predicted"/>
<reference evidence="1 2" key="1">
    <citation type="submission" date="2015-10" db="EMBL/GenBank/DDBJ databases">
        <title>Genome analyses suggest a sexual origin of heterokaryosis in a supposedly ancient asexual fungus.</title>
        <authorList>
            <person name="Ropars J."/>
            <person name="Sedzielewska K."/>
            <person name="Noel J."/>
            <person name="Charron P."/>
            <person name="Farinelli L."/>
            <person name="Marton T."/>
            <person name="Kruger M."/>
            <person name="Pelin A."/>
            <person name="Brachmann A."/>
            <person name="Corradi N."/>
        </authorList>
    </citation>
    <scope>NUCLEOTIDE SEQUENCE [LARGE SCALE GENOMIC DNA]</scope>
    <source>
        <strain evidence="1 2">A4</strain>
    </source>
</reference>
<accession>A0A2I1HB14</accession>
<keyword evidence="2" id="KW-1185">Reference proteome</keyword>
<evidence type="ECO:0008006" key="3">
    <source>
        <dbReference type="Google" id="ProtNLM"/>
    </source>
</evidence>
<dbReference type="VEuPathDB" id="FungiDB:RhiirFUN_012884"/>
<dbReference type="VEuPathDB" id="FungiDB:FUN_023829"/>
<comment type="caution">
    <text evidence="1">The sequence shown here is derived from an EMBL/GenBank/DDBJ whole genome shotgun (WGS) entry which is preliminary data.</text>
</comment>
<dbReference type="Proteomes" id="UP000234323">
    <property type="component" value="Unassembled WGS sequence"/>
</dbReference>
<dbReference type="VEuPathDB" id="FungiDB:RhiirFUN_001268"/>
<dbReference type="AlphaFoldDB" id="A0A2I1HB14"/>
<protein>
    <recommendedName>
        <fullName evidence="3">Crinkler family protein</fullName>
    </recommendedName>
</protein>
<evidence type="ECO:0000313" key="1">
    <source>
        <dbReference type="EMBL" id="PKY56059.1"/>
    </source>
</evidence>
<evidence type="ECO:0000313" key="2">
    <source>
        <dbReference type="Proteomes" id="UP000234323"/>
    </source>
</evidence>
<dbReference type="EMBL" id="LLXI01002050">
    <property type="protein sequence ID" value="PKY56059.1"/>
    <property type="molecule type" value="Genomic_DNA"/>
</dbReference>
<dbReference type="VEuPathDB" id="FungiDB:RhiirA1_450737"/>
<sequence length="467" mass="54434">MILCHDIRANTSDNIGRPDDNMPFMERDTNKVIARITRNIKSHLTNSKSKTDYDILVSGGAPGIGKTRYGELFKHLENNQDWVPSEWKNNHIEGLYIDFSDDCQLDSYDDEPTQTVIIGLRIAFVFYIKGKYQMKFETFRRLIGKYSVIFTISDVFESIYNHLGLKSDNQHLFVFLHIDEFQLIDEWESNAVMKRKMEEKWLFKKMINGLASYMYGPSHIFVQPFLSGTAPQFVNSTKESSKVSFGFVNCPQLSLKAMIEIANHYAQKFDAEKFDRGEYRWMLCQPFLQFLDDTGGMPRALQYVFYECLETGCDGKKFFKTIDQRNFDNIFHDVKAHLQERYNIHEFIQNNKKLALELLYHSIDGIPVSVEEYLDESKPEYMIKNLERDAHIILNPCNTEDLNNEHKKNILGSTSAPRKLRNILSKYQHITIAFMIQPFNGQISKPDCLVIMKEYFGPIFASCARFT</sequence>
<organism evidence="1 2">
    <name type="scientific">Rhizophagus irregularis</name>
    <dbReference type="NCBI Taxonomy" id="588596"/>
    <lineage>
        <taxon>Eukaryota</taxon>
        <taxon>Fungi</taxon>
        <taxon>Fungi incertae sedis</taxon>
        <taxon>Mucoromycota</taxon>
        <taxon>Glomeromycotina</taxon>
        <taxon>Glomeromycetes</taxon>
        <taxon>Glomerales</taxon>
        <taxon>Glomeraceae</taxon>
        <taxon>Rhizophagus</taxon>
    </lineage>
</organism>
<gene>
    <name evidence="1" type="ORF">RhiirA4_506328</name>
</gene>